<protein>
    <submittedName>
        <fullName evidence="9">EamA family transporter</fullName>
    </submittedName>
</protein>
<evidence type="ECO:0000256" key="7">
    <source>
        <dbReference type="SAM" id="Phobius"/>
    </source>
</evidence>
<feature type="transmembrane region" description="Helical" evidence="7">
    <location>
        <begin position="12"/>
        <end position="30"/>
    </location>
</feature>
<keyword evidence="6 7" id="KW-0472">Membrane</keyword>
<keyword evidence="5 7" id="KW-1133">Transmembrane helix</keyword>
<feature type="transmembrane region" description="Helical" evidence="7">
    <location>
        <begin position="36"/>
        <end position="56"/>
    </location>
</feature>
<dbReference type="AlphaFoldDB" id="A0A1S2MCL8"/>
<proteinExistence type="inferred from homology"/>
<feature type="transmembrane region" description="Helical" evidence="7">
    <location>
        <begin position="220"/>
        <end position="238"/>
    </location>
</feature>
<evidence type="ECO:0000313" key="10">
    <source>
        <dbReference type="Proteomes" id="UP000180057"/>
    </source>
</evidence>
<dbReference type="RefSeq" id="WP_071388964.1">
    <property type="nucleotide sequence ID" value="NZ_MLQS01000001.1"/>
</dbReference>
<feature type="transmembrane region" description="Helical" evidence="7">
    <location>
        <begin position="186"/>
        <end position="208"/>
    </location>
</feature>
<comment type="subcellular location">
    <subcellularLocation>
        <location evidence="1">Cell membrane</location>
        <topology evidence="1">Multi-pass membrane protein</topology>
    </subcellularLocation>
</comment>
<dbReference type="InterPro" id="IPR000620">
    <property type="entry name" value="EamA_dom"/>
</dbReference>
<feature type="transmembrane region" description="Helical" evidence="7">
    <location>
        <begin position="250"/>
        <end position="268"/>
    </location>
</feature>
<evidence type="ECO:0000259" key="8">
    <source>
        <dbReference type="Pfam" id="PF00892"/>
    </source>
</evidence>
<dbReference type="InterPro" id="IPR037185">
    <property type="entry name" value="EmrE-like"/>
</dbReference>
<feature type="transmembrane region" description="Helical" evidence="7">
    <location>
        <begin position="126"/>
        <end position="143"/>
    </location>
</feature>
<comment type="caution">
    <text evidence="9">The sequence shown here is derived from an EMBL/GenBank/DDBJ whole genome shotgun (WGS) entry which is preliminary data.</text>
</comment>
<feature type="transmembrane region" description="Helical" evidence="7">
    <location>
        <begin position="68"/>
        <end position="90"/>
    </location>
</feature>
<dbReference type="InterPro" id="IPR050638">
    <property type="entry name" value="AA-Vitamin_Transporters"/>
</dbReference>
<evidence type="ECO:0000256" key="1">
    <source>
        <dbReference type="ARBA" id="ARBA00004651"/>
    </source>
</evidence>
<dbReference type="Pfam" id="PF00892">
    <property type="entry name" value="EamA"/>
    <property type="match status" value="2"/>
</dbReference>
<gene>
    <name evidence="9" type="ORF">BKP45_07180</name>
</gene>
<keyword evidence="10" id="KW-1185">Reference proteome</keyword>
<evidence type="ECO:0000256" key="5">
    <source>
        <dbReference type="ARBA" id="ARBA00022989"/>
    </source>
</evidence>
<dbReference type="SUPFAM" id="SSF103481">
    <property type="entry name" value="Multidrug resistance efflux transporter EmrE"/>
    <property type="match status" value="2"/>
</dbReference>
<feature type="domain" description="EamA" evidence="8">
    <location>
        <begin position="156"/>
        <end position="292"/>
    </location>
</feature>
<comment type="similarity">
    <text evidence="2">Belongs to the EamA transporter family.</text>
</comment>
<name>A0A1S2MCL8_9BACI</name>
<feature type="transmembrane region" description="Helical" evidence="7">
    <location>
        <begin position="96"/>
        <end position="117"/>
    </location>
</feature>
<evidence type="ECO:0000313" key="9">
    <source>
        <dbReference type="EMBL" id="OIJ22409.1"/>
    </source>
</evidence>
<organism evidence="9 10">
    <name type="scientific">Anaerobacillus alkalidiazotrophicus</name>
    <dbReference type="NCBI Taxonomy" id="472963"/>
    <lineage>
        <taxon>Bacteria</taxon>
        <taxon>Bacillati</taxon>
        <taxon>Bacillota</taxon>
        <taxon>Bacilli</taxon>
        <taxon>Bacillales</taxon>
        <taxon>Bacillaceae</taxon>
        <taxon>Anaerobacillus</taxon>
    </lineage>
</organism>
<dbReference type="EMBL" id="MLQS01000001">
    <property type="protein sequence ID" value="OIJ22409.1"/>
    <property type="molecule type" value="Genomic_DNA"/>
</dbReference>
<keyword evidence="3" id="KW-1003">Cell membrane</keyword>
<dbReference type="OrthoDB" id="9799821at2"/>
<dbReference type="Proteomes" id="UP000180057">
    <property type="component" value="Unassembled WGS sequence"/>
</dbReference>
<dbReference type="PANTHER" id="PTHR32322:SF18">
    <property type="entry name" value="S-ADENOSYLMETHIONINE_S-ADENOSYLHOMOCYSTEINE TRANSPORTER"/>
    <property type="match status" value="1"/>
</dbReference>
<feature type="transmembrane region" description="Helical" evidence="7">
    <location>
        <begin position="155"/>
        <end position="174"/>
    </location>
</feature>
<reference evidence="9 10" key="1">
    <citation type="submission" date="2016-10" db="EMBL/GenBank/DDBJ databases">
        <title>Draft genome sequences of four alkaliphilic bacteria belonging to the Anaerobacillus genus.</title>
        <authorList>
            <person name="Bassil N.M."/>
            <person name="Lloyd J.R."/>
        </authorList>
    </citation>
    <scope>NUCLEOTIDE SEQUENCE [LARGE SCALE GENOMIC DNA]</scope>
    <source>
        <strain evidence="9 10">DSM 22531</strain>
    </source>
</reference>
<dbReference type="PANTHER" id="PTHR32322">
    <property type="entry name" value="INNER MEMBRANE TRANSPORTER"/>
    <property type="match status" value="1"/>
</dbReference>
<sequence>MNKKKVLPYFKVIAAMVIVGSSVVAGKILIQTMPIFLASELRFLVASLILVPLLIFKEGIPSLNKKDIVILFFQSLTGVFLFSVFMLYGLKFTTALEAGIITSTLPAMVALLAFFIIKEKLTKNKIVGILTAILGVIILNFAGVMNEMRVGHLELLGNLLILGAVIGEALFIILGKSLSKKISPLAISTGVSIMGVLLFLPLAMYEAINSNYTFRSVHDWLLILYFGIVVTVLAFLLMYQGVAMLPATTVGILTSILPLSTFLLSFFFLQESFYLYHFIGGCFIIFAIYLTTRGEKLQVNKDVQIS</sequence>
<keyword evidence="4 7" id="KW-0812">Transmembrane</keyword>
<evidence type="ECO:0000256" key="2">
    <source>
        <dbReference type="ARBA" id="ARBA00007362"/>
    </source>
</evidence>
<feature type="transmembrane region" description="Helical" evidence="7">
    <location>
        <begin position="274"/>
        <end position="292"/>
    </location>
</feature>
<feature type="domain" description="EamA" evidence="8">
    <location>
        <begin position="9"/>
        <end position="140"/>
    </location>
</feature>
<evidence type="ECO:0000256" key="4">
    <source>
        <dbReference type="ARBA" id="ARBA00022692"/>
    </source>
</evidence>
<dbReference type="STRING" id="472963.BKP45_07180"/>
<evidence type="ECO:0000256" key="6">
    <source>
        <dbReference type="ARBA" id="ARBA00023136"/>
    </source>
</evidence>
<accession>A0A1S2MCL8</accession>
<evidence type="ECO:0000256" key="3">
    <source>
        <dbReference type="ARBA" id="ARBA00022475"/>
    </source>
</evidence>
<dbReference type="GO" id="GO:0005886">
    <property type="term" value="C:plasma membrane"/>
    <property type="evidence" value="ECO:0007669"/>
    <property type="project" value="UniProtKB-SubCell"/>
</dbReference>